<accession>A0A1Q9CXG7</accession>
<gene>
    <name evidence="4" type="ORF">AK812_SmicGene31164</name>
</gene>
<feature type="domain" description="Ubiquitin-like" evidence="3">
    <location>
        <begin position="56"/>
        <end position="115"/>
    </location>
</feature>
<proteinExistence type="predicted"/>
<dbReference type="OrthoDB" id="423814at2759"/>
<evidence type="ECO:0000313" key="4">
    <source>
        <dbReference type="EMBL" id="OLP87622.1"/>
    </source>
</evidence>
<dbReference type="InterPro" id="IPR029071">
    <property type="entry name" value="Ubiquitin-like_domsf"/>
</dbReference>
<feature type="compositionally biased region" description="Low complexity" evidence="2">
    <location>
        <begin position="390"/>
        <end position="399"/>
    </location>
</feature>
<evidence type="ECO:0000256" key="2">
    <source>
        <dbReference type="SAM" id="MobiDB-lite"/>
    </source>
</evidence>
<reference evidence="4 5" key="1">
    <citation type="submission" date="2016-02" db="EMBL/GenBank/DDBJ databases">
        <title>Genome analysis of coral dinoflagellate symbionts highlights evolutionary adaptations to a symbiotic lifestyle.</title>
        <authorList>
            <person name="Aranda M."/>
            <person name="Li Y."/>
            <person name="Liew Y.J."/>
            <person name="Baumgarten S."/>
            <person name="Simakov O."/>
            <person name="Wilson M."/>
            <person name="Piel J."/>
            <person name="Ashoor H."/>
            <person name="Bougouffa S."/>
            <person name="Bajic V.B."/>
            <person name="Ryu T."/>
            <person name="Ravasi T."/>
            <person name="Bayer T."/>
            <person name="Micklem G."/>
            <person name="Kim H."/>
            <person name="Bhak J."/>
            <person name="Lajeunesse T.C."/>
            <person name="Voolstra C.R."/>
        </authorList>
    </citation>
    <scope>NUCLEOTIDE SEQUENCE [LARGE SCALE GENOMIC DNA]</scope>
    <source>
        <strain evidence="4 5">CCMP2467</strain>
    </source>
</reference>
<dbReference type="EMBL" id="LSRX01000852">
    <property type="protein sequence ID" value="OLP87622.1"/>
    <property type="molecule type" value="Genomic_DNA"/>
</dbReference>
<dbReference type="Proteomes" id="UP000186817">
    <property type="component" value="Unassembled WGS sequence"/>
</dbReference>
<protein>
    <recommendedName>
        <fullName evidence="3">Ubiquitin-like domain-containing protein</fullName>
    </recommendedName>
</protein>
<dbReference type="PROSITE" id="PS50053">
    <property type="entry name" value="UBIQUITIN_2"/>
    <property type="match status" value="1"/>
</dbReference>
<comment type="caution">
    <text evidence="4">The sequence shown here is derived from an EMBL/GenBank/DDBJ whole genome shotgun (WGS) entry which is preliminary data.</text>
</comment>
<dbReference type="InterPro" id="IPR000626">
    <property type="entry name" value="Ubiquitin-like_dom"/>
</dbReference>
<feature type="compositionally biased region" description="Low complexity" evidence="2">
    <location>
        <begin position="1026"/>
        <end position="1036"/>
    </location>
</feature>
<feature type="region of interest" description="Disordered" evidence="2">
    <location>
        <begin position="378"/>
        <end position="406"/>
    </location>
</feature>
<evidence type="ECO:0000259" key="3">
    <source>
        <dbReference type="PROSITE" id="PS50053"/>
    </source>
</evidence>
<feature type="compositionally biased region" description="Low complexity" evidence="2">
    <location>
        <begin position="963"/>
        <end position="992"/>
    </location>
</feature>
<keyword evidence="1" id="KW-0175">Coiled coil</keyword>
<organism evidence="4 5">
    <name type="scientific">Symbiodinium microadriaticum</name>
    <name type="common">Dinoflagellate</name>
    <name type="synonym">Zooxanthella microadriatica</name>
    <dbReference type="NCBI Taxonomy" id="2951"/>
    <lineage>
        <taxon>Eukaryota</taxon>
        <taxon>Sar</taxon>
        <taxon>Alveolata</taxon>
        <taxon>Dinophyceae</taxon>
        <taxon>Suessiales</taxon>
        <taxon>Symbiodiniaceae</taxon>
        <taxon>Symbiodinium</taxon>
    </lineage>
</organism>
<feature type="coiled-coil region" evidence="1">
    <location>
        <begin position="737"/>
        <end position="818"/>
    </location>
</feature>
<feature type="region of interest" description="Disordered" evidence="2">
    <location>
        <begin position="897"/>
        <end position="1036"/>
    </location>
</feature>
<name>A0A1Q9CXG7_SYMMI</name>
<keyword evidence="5" id="KW-1185">Reference proteome</keyword>
<dbReference type="AlphaFoldDB" id="A0A1Q9CXG7"/>
<sequence>MGGMVGAGKPPSLRGISLQQHIPKYFSNFWGLDQSGLSSDLCTQRREHCQHCDAELDLRFLFLSGQQLCLRFRREATVHTARQHIAFLCCVPKQAVQLLCAGRLLQEEVQLASLGGDCVQVIFNASCLRKGGPAAQLAKLGVWHGLKVRSWLLNSVATESHGVLRQSHSLRGDRMSFHYSAKDADGSYALVSSRRKGHAACRQFALGIEGLDLYRGRIYRCLPDKEYLLCDGLGGQSFAGRKKAAQPETEMPHSAQTAVGDTREMGLLHFKTKRRVGRLHIEFAMPPSVQDFDQTAMLPQPLWKLYRERRWEELQVLSGTADDGTVELLLDGERIFETRRLSDGIWEVRIDSQRRSNFGPPCGATSPKMAAYRLSEARRGRRLDDESLASPRGGNPSRSSSRRLEASVVNDRFSTQNLVRDVKAVTDAQGRLVRVIEDVSQELSQRLAEHDRQLADHSVNQNSLRDALHKFQLEEVARHDSLAAEYLRLRTGDGDAAARLTFLESKVVGIDKVYVSLNNKFAELEQAANGLPARIQDVQVMNQKHLQDMYQKVLRNMEEQRAEFFQFQGQVSSRSHSDGLLSLQKQFEQHRQEFDSRLQAVGANALLPQMQQHFETTLLQQLSTHRQELDSRLQAVGPDALLPQLEQHLEKTLLQQLSTQLSSQLHQILQQQLELHVQPQLQQQLEQQVQQHLKAHYSAGFQELRDMCETEVRRGKELASQLRQRLREQDGIIAEGQEALRQEAAKREQHLAELQDAAQRLAQTAMERAQASTEAHAHVFSTSSSLANRLAVVEGELQSAQRQEKERQQKRIARLEEDLAKSPMLSPRDKAGPNAFDQPNLLRALDELRVQIFAELGDARKHAQHLSTRISRCEAGVAELQQVTRSSNTLPAFLAQASPKHGASNSDSCPTTPDWPVAAWPGQGQAGEAASRSSKLCGLPAPDAGQTNGLGPASQETLRRPSDSPTPSSPKATSTVHSKGSAGHGSALLGSLPEGPKLSHGALQDSPGKSPQGSTRFGVLPPPKVTPSTPLPLQAD</sequence>
<dbReference type="SUPFAM" id="SSF54236">
    <property type="entry name" value="Ubiquitin-like"/>
    <property type="match status" value="1"/>
</dbReference>
<dbReference type="CDD" id="cd17039">
    <property type="entry name" value="Ubl_ubiquitin_like"/>
    <property type="match status" value="1"/>
</dbReference>
<evidence type="ECO:0000313" key="5">
    <source>
        <dbReference type="Proteomes" id="UP000186817"/>
    </source>
</evidence>
<evidence type="ECO:0000256" key="1">
    <source>
        <dbReference type="SAM" id="Coils"/>
    </source>
</evidence>